<name>A0A6B1FWB2_9CHLR</name>
<accession>A0A6B1FWB2</accession>
<gene>
    <name evidence="1" type="ORF">F4148_06555</name>
</gene>
<evidence type="ECO:0000313" key="1">
    <source>
        <dbReference type="EMBL" id="MYH61423.1"/>
    </source>
</evidence>
<reference evidence="1" key="1">
    <citation type="submission" date="2019-09" db="EMBL/GenBank/DDBJ databases">
        <title>Characterisation of the sponge microbiome using genome-centric metagenomics.</title>
        <authorList>
            <person name="Engelberts J.P."/>
            <person name="Robbins S.J."/>
            <person name="De Goeij J.M."/>
            <person name="Aranda M."/>
            <person name="Bell S.C."/>
            <person name="Webster N.S."/>
        </authorList>
    </citation>
    <scope>NUCLEOTIDE SEQUENCE</scope>
    <source>
        <strain evidence="1">SB0675_bin_29</strain>
    </source>
</reference>
<dbReference type="EMBL" id="VYDA01000247">
    <property type="protein sequence ID" value="MYH61423.1"/>
    <property type="molecule type" value="Genomic_DNA"/>
</dbReference>
<organism evidence="1">
    <name type="scientific">Caldilineaceae bacterium SB0675_bin_29</name>
    <dbReference type="NCBI Taxonomy" id="2605266"/>
    <lineage>
        <taxon>Bacteria</taxon>
        <taxon>Bacillati</taxon>
        <taxon>Chloroflexota</taxon>
        <taxon>Caldilineae</taxon>
        <taxon>Caldilineales</taxon>
        <taxon>Caldilineaceae</taxon>
    </lineage>
</organism>
<dbReference type="AlphaFoldDB" id="A0A6B1FWB2"/>
<comment type="caution">
    <text evidence="1">The sequence shown here is derived from an EMBL/GenBank/DDBJ whole genome shotgun (WGS) entry which is preliminary data.</text>
</comment>
<sequence>MSGDILYVHQQLSKIVHPEYPADRRRVCNVLIYDLVVSGWQKRLPEVVEWLQDGSQDSIERALRRVDEMIIDVKKLHVLG</sequence>
<protein>
    <submittedName>
        <fullName evidence="1">Uncharacterized protein</fullName>
    </submittedName>
</protein>
<proteinExistence type="predicted"/>